<dbReference type="Proteomes" id="UP000665043">
    <property type="component" value="Chromosome"/>
</dbReference>
<keyword evidence="1" id="KW-0812">Transmembrane</keyword>
<keyword evidence="3" id="KW-1185">Reference proteome</keyword>
<accession>A0ABX7VRK6</accession>
<feature type="transmembrane region" description="Helical" evidence="1">
    <location>
        <begin position="113"/>
        <end position="134"/>
    </location>
</feature>
<dbReference type="EMBL" id="CP046956">
    <property type="protein sequence ID" value="QTM99158.1"/>
    <property type="molecule type" value="Genomic_DNA"/>
</dbReference>
<reference evidence="2 3" key="1">
    <citation type="submission" date="2019-12" db="EMBL/GenBank/DDBJ databases">
        <title>The whole genome sequencing of a strain isolated from a Mars analog, Dalangtan Playa.</title>
        <authorList>
            <person name="Huang T."/>
        </authorList>
    </citation>
    <scope>NUCLEOTIDE SEQUENCE [LARGE SCALE GENOMIC DNA]</scope>
    <source>
        <strain evidence="2 3">DP4-553-S</strain>
    </source>
</reference>
<feature type="transmembrane region" description="Helical" evidence="1">
    <location>
        <begin position="146"/>
        <end position="170"/>
    </location>
</feature>
<keyword evidence="1" id="KW-0472">Membrane</keyword>
<dbReference type="Pfam" id="PF04854">
    <property type="entry name" value="DUF624"/>
    <property type="match status" value="1"/>
</dbReference>
<dbReference type="InterPro" id="IPR006938">
    <property type="entry name" value="DUF624"/>
</dbReference>
<organism evidence="2 3">
    <name type="scientific">Sediminibacillus dalangtanensis</name>
    <dbReference type="NCBI Taxonomy" id="2729421"/>
    <lineage>
        <taxon>Bacteria</taxon>
        <taxon>Bacillati</taxon>
        <taxon>Bacillota</taxon>
        <taxon>Bacilli</taxon>
        <taxon>Bacillales</taxon>
        <taxon>Bacillaceae</taxon>
        <taxon>Sediminibacillus</taxon>
    </lineage>
</organism>
<evidence type="ECO:0000313" key="3">
    <source>
        <dbReference type="Proteomes" id="UP000665043"/>
    </source>
</evidence>
<dbReference type="RefSeq" id="WP_209368329.1">
    <property type="nucleotide sequence ID" value="NZ_CP046956.1"/>
</dbReference>
<gene>
    <name evidence="2" type="ORF">ERJ70_07485</name>
</gene>
<feature type="transmembrane region" description="Helical" evidence="1">
    <location>
        <begin position="25"/>
        <end position="50"/>
    </location>
</feature>
<evidence type="ECO:0000256" key="1">
    <source>
        <dbReference type="SAM" id="Phobius"/>
    </source>
</evidence>
<dbReference type="PROSITE" id="PS51257">
    <property type="entry name" value="PROKAR_LIPOPROTEIN"/>
    <property type="match status" value="1"/>
</dbReference>
<proteinExistence type="predicted"/>
<protein>
    <submittedName>
        <fullName evidence="2">DUF624 domain-containing protein</fullName>
    </submittedName>
</protein>
<sequence>MQVGRLLNGVMAFCKWVTHFALLNILWIGCTLLGGVVFGLAPSTAAMYAVARKHMLTEDAPLLRTFWSVYRQEFFRANGLAWLLAGMGAIWYFDLHFFREFEGWVYSLMDYLMIMIGLVYMILLMYILPVFVHYDLKILGYIKQALIIGFLHPANLVLMLVVGLSSYYFFIYFPGLIPLFGLTVFAHLNMWLSWKCFDQIEETKLTVERAAS</sequence>
<name>A0ABX7VRK6_9BACI</name>
<evidence type="ECO:0000313" key="2">
    <source>
        <dbReference type="EMBL" id="QTM99158.1"/>
    </source>
</evidence>
<feature type="transmembrane region" description="Helical" evidence="1">
    <location>
        <begin position="74"/>
        <end position="93"/>
    </location>
</feature>
<keyword evidence="1" id="KW-1133">Transmembrane helix</keyword>
<feature type="transmembrane region" description="Helical" evidence="1">
    <location>
        <begin position="176"/>
        <end position="194"/>
    </location>
</feature>